<organism evidence="4 5">
    <name type="scientific">Cucumis melo var. makuwa</name>
    <name type="common">Oriental melon</name>
    <dbReference type="NCBI Taxonomy" id="1194695"/>
    <lineage>
        <taxon>Eukaryota</taxon>
        <taxon>Viridiplantae</taxon>
        <taxon>Streptophyta</taxon>
        <taxon>Embryophyta</taxon>
        <taxon>Tracheophyta</taxon>
        <taxon>Spermatophyta</taxon>
        <taxon>Magnoliopsida</taxon>
        <taxon>eudicotyledons</taxon>
        <taxon>Gunneridae</taxon>
        <taxon>Pentapetalae</taxon>
        <taxon>rosids</taxon>
        <taxon>fabids</taxon>
        <taxon>Cucurbitales</taxon>
        <taxon>Cucurbitaceae</taxon>
        <taxon>Benincaseae</taxon>
        <taxon>Cucumis</taxon>
    </lineage>
</organism>
<evidence type="ECO:0008006" key="6">
    <source>
        <dbReference type="Google" id="ProtNLM"/>
    </source>
</evidence>
<feature type="domain" description="DUF630" evidence="3">
    <location>
        <begin position="1"/>
        <end position="58"/>
    </location>
</feature>
<accession>A0A5D3DIK8</accession>
<name>A0A5D3DIK8_CUCMM</name>
<dbReference type="InterPro" id="IPR006868">
    <property type="entry name" value="DUF630"/>
</dbReference>
<dbReference type="PANTHER" id="PTHR21450:SF41">
    <property type="entry name" value="RNA POLYMERASE SUBUNIT BETA, PUTATIVE (DUF630 AND DUF632)-RELATED"/>
    <property type="match status" value="1"/>
</dbReference>
<dbReference type="AlphaFoldDB" id="A0A5D3DIK8"/>
<feature type="compositionally biased region" description="Low complexity" evidence="1">
    <location>
        <begin position="245"/>
        <end position="254"/>
    </location>
</feature>
<evidence type="ECO:0000313" key="4">
    <source>
        <dbReference type="EMBL" id="TYK23298.1"/>
    </source>
</evidence>
<feature type="compositionally biased region" description="Basic and acidic residues" evidence="1">
    <location>
        <begin position="369"/>
        <end position="388"/>
    </location>
</feature>
<feature type="region of interest" description="Disordered" evidence="1">
    <location>
        <begin position="322"/>
        <end position="399"/>
    </location>
</feature>
<feature type="compositionally biased region" description="Gly residues" evidence="1">
    <location>
        <begin position="325"/>
        <end position="334"/>
    </location>
</feature>
<sequence>MGCSSSKVDDLPAVALCRERCAFLDEAIHLRYSLAEAHLAYIHSLKGIGHSLHNFIEESAVVVGVSSGSPLSPKLNLPPHRKGDPVGKTGDSAIEDSVPHHHLSHSNSGSHLHSHSDSDDESGSLHHSDHSPPFDLQHGGHMGYMLPDQGGLGSYPGIGGGGGGGGFMHMNYMRKSVTPSVVYEQRPMSPDKVYQIGESSSSSGHYSYPNPNMTYNNPYPSYGYPQDSGYYGGSVFPPTAYGSMSSTGASSTSSKPPPPPPSPPRASTWDFLNPFDTYDKYYNTYTPSWDSKEVREEEGIPDLEDEDYQHEVVKEVHGNQKFVEEGGGSGGGKGLKMPAEDERGGGDDTKSSLYQTRPSSAVEEDAVEYEVRMVDKKVDKTEKSEDRGNGGAFKGRPGSRDVYEVAKEIEVQFERASESGNEVAKMLEAGKLPYQRKHVSSKMLHVVAPSLSMVPSASKSGDPSSSGAELYIEEFGMASGNLSSTLRKLYLWEKKLYNEVKAEEKMRVMHERKCRKLKRLDEKGAEAHKVDSTQALVRSLSTKIRIAIQVVDKISMTINKIRDEELWPQLNELIHGLTRMWRCMLDCHRAQYQAISESKSLGPIGSGKNSSEAHLGATKELEHELLNWTISFSSWISAQKGYVRALNNWLLKCLFYEPEETPDGIAPFSPGRIGAPLVFVICNQWSQALDRLSEKEVLDSMRVFSMSVLQIWEHDKLEMRQRMMENKESERKVRNLDRDDHKIQKQIQALDKKIVMVSRDEKRLSASGNAVYQSEMSSSSLQSSLQRIFEAMERFTADSMKLYEELLQRSEEERLNREQEKDVKCKGCCIGNLGLKLLASCDLNSRVDVSGVSGLGLLLQ</sequence>
<dbReference type="Pfam" id="PF04783">
    <property type="entry name" value="DUF630"/>
    <property type="match status" value="1"/>
</dbReference>
<reference evidence="4 5" key="1">
    <citation type="submission" date="2019-08" db="EMBL/GenBank/DDBJ databases">
        <title>Draft genome sequences of two oriental melons (Cucumis melo L. var makuwa).</title>
        <authorList>
            <person name="Kwon S.-Y."/>
        </authorList>
    </citation>
    <scope>NUCLEOTIDE SEQUENCE [LARGE SCALE GENOMIC DNA]</scope>
    <source>
        <strain evidence="5">cv. Chang Bougi</strain>
        <tissue evidence="4">Leaf</tissue>
    </source>
</reference>
<gene>
    <name evidence="4" type="ORF">E5676_scaffold142G003560</name>
</gene>
<dbReference type="InterPro" id="IPR006867">
    <property type="entry name" value="DUF632"/>
</dbReference>
<dbReference type="Pfam" id="PF04782">
    <property type="entry name" value="DUF632"/>
    <property type="match status" value="1"/>
</dbReference>
<evidence type="ECO:0000259" key="3">
    <source>
        <dbReference type="Pfam" id="PF04783"/>
    </source>
</evidence>
<feature type="region of interest" description="Disordered" evidence="1">
    <location>
        <begin position="243"/>
        <end position="269"/>
    </location>
</feature>
<feature type="compositionally biased region" description="Pro residues" evidence="1">
    <location>
        <begin position="255"/>
        <end position="264"/>
    </location>
</feature>
<feature type="domain" description="DUF632" evidence="2">
    <location>
        <begin position="403"/>
        <end position="708"/>
    </location>
</feature>
<evidence type="ECO:0000256" key="1">
    <source>
        <dbReference type="SAM" id="MobiDB-lite"/>
    </source>
</evidence>
<dbReference type="PANTHER" id="PTHR21450">
    <property type="entry name" value="PROTEIN ALTERED PHOSPHATE STARVATION RESPONSE 1"/>
    <property type="match status" value="1"/>
</dbReference>
<dbReference type="Proteomes" id="UP000321947">
    <property type="component" value="Unassembled WGS sequence"/>
</dbReference>
<evidence type="ECO:0000259" key="2">
    <source>
        <dbReference type="Pfam" id="PF04782"/>
    </source>
</evidence>
<proteinExistence type="predicted"/>
<protein>
    <recommendedName>
        <fullName evidence="6">DUF632 domain-containing protein/DUF630 domain-containing protein</fullName>
    </recommendedName>
</protein>
<feature type="region of interest" description="Disordered" evidence="1">
    <location>
        <begin position="67"/>
        <end position="147"/>
    </location>
</feature>
<feature type="compositionally biased region" description="Basic and acidic residues" evidence="1">
    <location>
        <begin position="123"/>
        <end position="132"/>
    </location>
</feature>
<dbReference type="EMBL" id="SSTD01004586">
    <property type="protein sequence ID" value="TYK23298.1"/>
    <property type="molecule type" value="Genomic_DNA"/>
</dbReference>
<feature type="compositionally biased region" description="Basic and acidic residues" evidence="1">
    <location>
        <begin position="338"/>
        <end position="350"/>
    </location>
</feature>
<comment type="caution">
    <text evidence="4">The sequence shown here is derived from an EMBL/GenBank/DDBJ whole genome shotgun (WGS) entry which is preliminary data.</text>
</comment>
<evidence type="ECO:0000313" key="5">
    <source>
        <dbReference type="Proteomes" id="UP000321947"/>
    </source>
</evidence>